<name>A0ACB7PA46_9PEZI</name>
<organism evidence="1 2">
    <name type="scientific">Chaetomium tenue</name>
    <dbReference type="NCBI Taxonomy" id="1854479"/>
    <lineage>
        <taxon>Eukaryota</taxon>
        <taxon>Fungi</taxon>
        <taxon>Dikarya</taxon>
        <taxon>Ascomycota</taxon>
        <taxon>Pezizomycotina</taxon>
        <taxon>Sordariomycetes</taxon>
        <taxon>Sordariomycetidae</taxon>
        <taxon>Sordariales</taxon>
        <taxon>Chaetomiaceae</taxon>
        <taxon>Chaetomium</taxon>
    </lineage>
</organism>
<proteinExistence type="predicted"/>
<accession>A0ACB7PA46</accession>
<sequence length="555" mass="62490">MRPDGPRKILPPSVRELWDFAYERLQDEDAALVSSFEEQLRSDANPGLTSSGSKVSRREMMEGILKAKMDKINEEVWKLRFGATEVQVKDMVGPVLAIVVNQMNQYVNGALGSNPYASLAWAGVSLLLSVLLNPSTQSAALGKGLEYIANLIVQSRMWEDLYVRRYETVPGGHPDASVSATHRGYMDAMELLYRKVLKFQITCCSYYARADVSRVFLDTVKWHDWEQLLNDIRDQENAFSTVRALWRDKIYDEECRAVEDRHRETAARWDSLGSDLSALRRAVEAVQNKKKNRGLFDWLCSIDPSGIHNGARNKHGSGTGKWLIKGHDQFKEWKTAPGSFLWLYGKAGCGKSILSSTVIAHLMDEHIADPTMGLAYFYFSFSDPGKQTLDGMLASLIRQLCCRRPAIPETVANLQIFKERGQRPDAKTLMVALQASFQGFSATYIVLDALDECPESNGERKRMLDTIREIVAADIPNLHIFCTSRDEYDIRRALDSPPLYRSSRRGGGIMDAEWLMGGDISQYVETSLGSSNFESWPPDIKDEAKKTLIQKADGM</sequence>
<protein>
    <submittedName>
        <fullName evidence="1">Uncharacterized protein</fullName>
    </submittedName>
</protein>
<evidence type="ECO:0000313" key="2">
    <source>
        <dbReference type="Proteomes" id="UP000724584"/>
    </source>
</evidence>
<dbReference type="EMBL" id="JAGIZQ010000004">
    <property type="protein sequence ID" value="KAH6632800.1"/>
    <property type="molecule type" value="Genomic_DNA"/>
</dbReference>
<keyword evidence="2" id="KW-1185">Reference proteome</keyword>
<comment type="caution">
    <text evidence="1">The sequence shown here is derived from an EMBL/GenBank/DDBJ whole genome shotgun (WGS) entry which is preliminary data.</text>
</comment>
<gene>
    <name evidence="1" type="ORF">F5144DRAFT_489374</name>
</gene>
<reference evidence="1 2" key="1">
    <citation type="journal article" date="2021" name="Nat. Commun.">
        <title>Genetic determinants of endophytism in the Arabidopsis root mycobiome.</title>
        <authorList>
            <person name="Mesny F."/>
            <person name="Miyauchi S."/>
            <person name="Thiergart T."/>
            <person name="Pickel B."/>
            <person name="Atanasova L."/>
            <person name="Karlsson M."/>
            <person name="Huettel B."/>
            <person name="Barry K.W."/>
            <person name="Haridas S."/>
            <person name="Chen C."/>
            <person name="Bauer D."/>
            <person name="Andreopoulos W."/>
            <person name="Pangilinan J."/>
            <person name="LaButti K."/>
            <person name="Riley R."/>
            <person name="Lipzen A."/>
            <person name="Clum A."/>
            <person name="Drula E."/>
            <person name="Henrissat B."/>
            <person name="Kohler A."/>
            <person name="Grigoriev I.V."/>
            <person name="Martin F.M."/>
            <person name="Hacquard S."/>
        </authorList>
    </citation>
    <scope>NUCLEOTIDE SEQUENCE [LARGE SCALE GENOMIC DNA]</scope>
    <source>
        <strain evidence="1 2">MPI-SDFR-AT-0079</strain>
    </source>
</reference>
<dbReference type="Proteomes" id="UP000724584">
    <property type="component" value="Unassembled WGS sequence"/>
</dbReference>
<evidence type="ECO:0000313" key="1">
    <source>
        <dbReference type="EMBL" id="KAH6632800.1"/>
    </source>
</evidence>